<dbReference type="Pfam" id="PF23793">
    <property type="entry name" value="LysC"/>
    <property type="match status" value="1"/>
</dbReference>
<protein>
    <submittedName>
        <fullName evidence="2">Rz1-like lysis system protein LysC</fullName>
    </submittedName>
</protein>
<dbReference type="InterPro" id="IPR047737">
    <property type="entry name" value="LysC"/>
</dbReference>
<proteinExistence type="predicted"/>
<reference evidence="2" key="1">
    <citation type="submission" date="2023-10" db="EMBL/GenBank/DDBJ databases">
        <title>Clonality and diversity in the soft rot Dickeya solani phytopathogen.</title>
        <authorList>
            <person name="Pedron J."/>
            <person name="Van Gijsegem F."/>
            <person name="Portier P."/>
            <person name="Taghouti G."/>
        </authorList>
    </citation>
    <scope>NUCLEOTIDE SEQUENCE</scope>
    <source>
        <strain evidence="2">CFBP5647</strain>
    </source>
</reference>
<name>A0AAX4F654_9GAMM</name>
<dbReference type="InterPro" id="IPR058979">
    <property type="entry name" value="LysC-like"/>
</dbReference>
<feature type="region of interest" description="Disordered" evidence="1">
    <location>
        <begin position="69"/>
        <end position="96"/>
    </location>
</feature>
<dbReference type="NCBIfam" id="NF038368">
    <property type="entry name" value="P2_Rz1"/>
    <property type="match status" value="1"/>
</dbReference>
<dbReference type="Proteomes" id="UP001304423">
    <property type="component" value="Chromosome"/>
</dbReference>
<dbReference type="RefSeq" id="WP_316395096.1">
    <property type="nucleotide sequence ID" value="NZ_CP136339.1"/>
</dbReference>
<dbReference type="EMBL" id="CP136339">
    <property type="protein sequence ID" value="WOA54971.1"/>
    <property type="molecule type" value="Genomic_DNA"/>
</dbReference>
<accession>A0AAX4F654</accession>
<evidence type="ECO:0000313" key="2">
    <source>
        <dbReference type="EMBL" id="WOA54971.1"/>
    </source>
</evidence>
<organism evidence="2 3">
    <name type="scientific">Dickeya solani</name>
    <dbReference type="NCBI Taxonomy" id="1089444"/>
    <lineage>
        <taxon>Bacteria</taxon>
        <taxon>Pseudomonadati</taxon>
        <taxon>Pseudomonadota</taxon>
        <taxon>Gammaproteobacteria</taxon>
        <taxon>Enterobacterales</taxon>
        <taxon>Pectobacteriaceae</taxon>
        <taxon>Dickeya</taxon>
    </lineage>
</organism>
<dbReference type="AlphaFoldDB" id="A0AAX4F654"/>
<sequence length="96" mass="9598">MILSGCVSAPPSPVAVLTVNGCPRLTPCRFPAASPQTNGELNSLLDETEAALATCADQVDTIIACQAKSDATPDATAASGKQPGRDSTGIGTSVPQ</sequence>
<evidence type="ECO:0000256" key="1">
    <source>
        <dbReference type="SAM" id="MobiDB-lite"/>
    </source>
</evidence>
<evidence type="ECO:0000313" key="3">
    <source>
        <dbReference type="Proteomes" id="UP001304423"/>
    </source>
</evidence>
<gene>
    <name evidence="2" type="primary">lysC</name>
    <name evidence="2" type="ORF">RXA29_14140</name>
</gene>